<keyword evidence="2" id="KW-1185">Reference proteome</keyword>
<dbReference type="EMBL" id="FTNO01000006">
    <property type="protein sequence ID" value="SIR89555.1"/>
    <property type="molecule type" value="Genomic_DNA"/>
</dbReference>
<evidence type="ECO:0000313" key="2">
    <source>
        <dbReference type="Proteomes" id="UP000186914"/>
    </source>
</evidence>
<gene>
    <name evidence="1" type="ORF">SAMN05421858_4428</name>
</gene>
<accession>A0A1N7ENR7</accession>
<dbReference type="Proteomes" id="UP000186914">
    <property type="component" value="Unassembled WGS sequence"/>
</dbReference>
<reference evidence="2" key="1">
    <citation type="submission" date="2017-01" db="EMBL/GenBank/DDBJ databases">
        <authorList>
            <person name="Varghese N."/>
            <person name="Submissions S."/>
        </authorList>
    </citation>
    <scope>NUCLEOTIDE SEQUENCE [LARGE SCALE GENOMIC DNA]</scope>
    <source>
        <strain evidence="2">CGMCC 1.7737</strain>
    </source>
</reference>
<organism evidence="1 2">
    <name type="scientific">Haladaptatus litoreus</name>
    <dbReference type="NCBI Taxonomy" id="553468"/>
    <lineage>
        <taxon>Archaea</taxon>
        <taxon>Methanobacteriati</taxon>
        <taxon>Methanobacteriota</taxon>
        <taxon>Stenosarchaea group</taxon>
        <taxon>Halobacteria</taxon>
        <taxon>Halobacteriales</taxon>
        <taxon>Haladaptataceae</taxon>
        <taxon>Haladaptatus</taxon>
    </lineage>
</organism>
<evidence type="ECO:0000313" key="1">
    <source>
        <dbReference type="EMBL" id="SIR89555.1"/>
    </source>
</evidence>
<proteinExistence type="predicted"/>
<dbReference type="AlphaFoldDB" id="A0A1N7ENR7"/>
<protein>
    <submittedName>
        <fullName evidence="1">Uncharacterized protein</fullName>
    </submittedName>
</protein>
<name>A0A1N7ENR7_9EURY</name>
<sequence>MPGGNVGCVLLCSVEEIRRCLEGIVGRYIGTFRQRSLVGDVREHQMEERFFDEYLSKAIEAAYVRISAVPLPETVIK</sequence>